<protein>
    <submittedName>
        <fullName evidence="3">T9SS type A sorting domain-containing protein</fullName>
    </submittedName>
</protein>
<sequence length="556" mass="54478">MKLHTLIPAIVCRLLLALLLVGTGAAHAQAPTWQTALALNAVSSNVTGMATDAAGNVYLTGRFVGTLSLGSIALTSQGGDDGFVAKYRPATGTFAWAQRFGGTGADQGHAVAVAGSSVYVTGTFEGTATFGAISFSSAGASDAAVFKLVDQGTTAAVVWAQRAGGSRPDNGYAVAVSGTSVYLGGAIGGAADFGPLTLPNAGYFTGFVAKLTDTGASAAFGWVQALSGPGYTDVNVLAATATSVYAGGLFVNSTTFGSATLTGTGAEDGWVAKLNDNGPSGSVSWAVPLGGSGSDELYSLAVSGPNVYATGRFSGTAWFGSLALTSAGSSDVFVAKLTDAGASAAYTWVQPAGGPGDDFGSAVAVAGGSVYVTGGIVDAGTFGSIPVMTAGTHDVFVARLADAGASARFVWAQVGGGSQGDFGTALALSSQGLYVGGVVSPPATFAPLAALAGDGSGVGVGLLAGLGRAALATTPAAPVPAFGLLPNPAHGMAMVRLPAGLGAATLTVLDVLGRAVRSQTTTEAHAELDLTGLPAGLYAVRVAAGNQAITQRLVVE</sequence>
<accession>A0ABU9M0L2</accession>
<proteinExistence type="predicted"/>
<dbReference type="NCBIfam" id="TIGR04183">
    <property type="entry name" value="Por_Secre_tail"/>
    <property type="match status" value="1"/>
</dbReference>
<evidence type="ECO:0000313" key="4">
    <source>
        <dbReference type="Proteomes" id="UP001479606"/>
    </source>
</evidence>
<name>A0ABU9M0L2_9BACT</name>
<dbReference type="InterPro" id="IPR052918">
    <property type="entry name" value="Motility_Chemotaxis_Reg"/>
</dbReference>
<dbReference type="InterPro" id="IPR026444">
    <property type="entry name" value="Secre_tail"/>
</dbReference>
<evidence type="ECO:0000313" key="3">
    <source>
        <dbReference type="EMBL" id="MEL5995887.1"/>
    </source>
</evidence>
<comment type="caution">
    <text evidence="3">The sequence shown here is derived from an EMBL/GenBank/DDBJ whole genome shotgun (WGS) entry which is preliminary data.</text>
</comment>
<dbReference type="Proteomes" id="UP001479606">
    <property type="component" value="Unassembled WGS sequence"/>
</dbReference>
<organism evidence="3 4">
    <name type="scientific">Hymenobacter segetis</name>
    <dbReference type="NCBI Taxonomy" id="2025509"/>
    <lineage>
        <taxon>Bacteria</taxon>
        <taxon>Pseudomonadati</taxon>
        <taxon>Bacteroidota</taxon>
        <taxon>Cytophagia</taxon>
        <taxon>Cytophagales</taxon>
        <taxon>Hymenobacteraceae</taxon>
        <taxon>Hymenobacter</taxon>
    </lineage>
</organism>
<dbReference type="Pfam" id="PF18962">
    <property type="entry name" value="Por_Secre_tail"/>
    <property type="match status" value="1"/>
</dbReference>
<dbReference type="RefSeq" id="WP_342300006.1">
    <property type="nucleotide sequence ID" value="NZ_JBCEVZ010000050.1"/>
</dbReference>
<dbReference type="PANTHER" id="PTHR35580">
    <property type="entry name" value="CELL SURFACE GLYCOPROTEIN (S-LAYER PROTEIN)-LIKE PROTEIN"/>
    <property type="match status" value="1"/>
</dbReference>
<dbReference type="PANTHER" id="PTHR35580:SF1">
    <property type="entry name" value="PHYTASE-LIKE DOMAIN-CONTAINING PROTEIN"/>
    <property type="match status" value="1"/>
</dbReference>
<reference evidence="3 4" key="1">
    <citation type="journal article" date="2018" name="Arch. Microbiol.">
        <title>Hymenobacter segetis sp. nov., isolated from soil.</title>
        <authorList>
            <person name="Ten L.N."/>
            <person name="Lim S.J."/>
            <person name="Kim B.O."/>
            <person name="Kang I.K."/>
            <person name="Jung H.Y."/>
        </authorList>
    </citation>
    <scope>NUCLEOTIDE SEQUENCE [LARGE SCALE GENOMIC DNA]</scope>
    <source>
        <strain evidence="3 4">S7-3-11</strain>
    </source>
</reference>
<gene>
    <name evidence="3" type="ORF">AAFH49_16860</name>
</gene>
<feature type="chain" id="PRO_5046827948" evidence="1">
    <location>
        <begin position="29"/>
        <end position="556"/>
    </location>
</feature>
<feature type="domain" description="Secretion system C-terminal sorting" evidence="2">
    <location>
        <begin position="486"/>
        <end position="555"/>
    </location>
</feature>
<keyword evidence="1" id="KW-0732">Signal</keyword>
<keyword evidence="4" id="KW-1185">Reference proteome</keyword>
<evidence type="ECO:0000259" key="2">
    <source>
        <dbReference type="Pfam" id="PF18962"/>
    </source>
</evidence>
<dbReference type="EMBL" id="JBCEVZ010000050">
    <property type="protein sequence ID" value="MEL5995887.1"/>
    <property type="molecule type" value="Genomic_DNA"/>
</dbReference>
<feature type="signal peptide" evidence="1">
    <location>
        <begin position="1"/>
        <end position="28"/>
    </location>
</feature>
<evidence type="ECO:0000256" key="1">
    <source>
        <dbReference type="SAM" id="SignalP"/>
    </source>
</evidence>